<keyword evidence="3" id="KW-1185">Reference proteome</keyword>
<gene>
    <name evidence="2" type="ordered locus">Lcho_0679</name>
</gene>
<name>B1Y0H3_LEPCP</name>
<dbReference type="Proteomes" id="UP000001693">
    <property type="component" value="Chromosome"/>
</dbReference>
<accession>B1Y0H3</accession>
<feature type="transmembrane region" description="Helical" evidence="1">
    <location>
        <begin position="105"/>
        <end position="132"/>
    </location>
</feature>
<feature type="transmembrane region" description="Helical" evidence="1">
    <location>
        <begin position="9"/>
        <end position="27"/>
    </location>
</feature>
<organism evidence="2 3">
    <name type="scientific">Leptothrix cholodnii (strain ATCC 51168 / LMG 8142 / SP-6)</name>
    <name type="common">Leptothrix discophora (strain SP-6)</name>
    <dbReference type="NCBI Taxonomy" id="395495"/>
    <lineage>
        <taxon>Bacteria</taxon>
        <taxon>Pseudomonadati</taxon>
        <taxon>Pseudomonadota</taxon>
        <taxon>Betaproteobacteria</taxon>
        <taxon>Burkholderiales</taxon>
        <taxon>Sphaerotilaceae</taxon>
        <taxon>Leptothrix</taxon>
    </lineage>
</organism>
<evidence type="ECO:0000313" key="2">
    <source>
        <dbReference type="EMBL" id="ACB32954.1"/>
    </source>
</evidence>
<evidence type="ECO:0000313" key="3">
    <source>
        <dbReference type="Proteomes" id="UP000001693"/>
    </source>
</evidence>
<evidence type="ECO:0000256" key="1">
    <source>
        <dbReference type="SAM" id="Phobius"/>
    </source>
</evidence>
<dbReference type="RefSeq" id="WP_012345716.1">
    <property type="nucleotide sequence ID" value="NC_010524.1"/>
</dbReference>
<keyword evidence="1" id="KW-0812">Transmembrane</keyword>
<sequence>MSATRSKTLATWLAVLFGSLGLHRFYLHGLRDPWGWLHPLPTFLGVMGIQRVQALGQDDRLAWLLMPFGGLSIAAGMLAALIYGLMPDERWNERHNRDAEPCAPAGWPVVFGVIVALFVGAAVLISVISFGLQRYFELQLEATASACVAPRAHAADVIRTA</sequence>
<keyword evidence="1" id="KW-1133">Transmembrane helix</keyword>
<dbReference type="STRING" id="395495.Lcho_0679"/>
<reference evidence="2 3" key="1">
    <citation type="submission" date="2008-03" db="EMBL/GenBank/DDBJ databases">
        <title>Complete sequence of Leptothrix cholodnii SP-6.</title>
        <authorList>
            <consortium name="US DOE Joint Genome Institute"/>
            <person name="Copeland A."/>
            <person name="Lucas S."/>
            <person name="Lapidus A."/>
            <person name="Glavina del Rio T."/>
            <person name="Dalin E."/>
            <person name="Tice H."/>
            <person name="Bruce D."/>
            <person name="Goodwin L."/>
            <person name="Pitluck S."/>
            <person name="Chertkov O."/>
            <person name="Brettin T."/>
            <person name="Detter J.C."/>
            <person name="Han C."/>
            <person name="Kuske C.R."/>
            <person name="Schmutz J."/>
            <person name="Larimer F."/>
            <person name="Land M."/>
            <person name="Hauser L."/>
            <person name="Kyrpides N."/>
            <person name="Lykidis A."/>
            <person name="Emerson D."/>
            <person name="Richardson P."/>
        </authorList>
    </citation>
    <scope>NUCLEOTIDE SEQUENCE [LARGE SCALE GENOMIC DNA]</scope>
    <source>
        <strain evidence="3">ATCC 51168 / LMG 8142 / SP-6</strain>
    </source>
</reference>
<keyword evidence="1" id="KW-0472">Membrane</keyword>
<dbReference type="AlphaFoldDB" id="B1Y0H3"/>
<proteinExistence type="predicted"/>
<dbReference type="KEGG" id="lch:Lcho_0679"/>
<dbReference type="EMBL" id="CP001013">
    <property type="protein sequence ID" value="ACB32954.1"/>
    <property type="molecule type" value="Genomic_DNA"/>
</dbReference>
<dbReference type="HOGENOM" id="CLU_119469_0_0_4"/>
<protein>
    <recommendedName>
        <fullName evidence="4">TM2 domain-containing protein</fullName>
    </recommendedName>
</protein>
<dbReference type="eggNOG" id="COG2314">
    <property type="taxonomic scope" value="Bacteria"/>
</dbReference>
<dbReference type="OrthoDB" id="8702870at2"/>
<evidence type="ECO:0008006" key="4">
    <source>
        <dbReference type="Google" id="ProtNLM"/>
    </source>
</evidence>
<feature type="transmembrane region" description="Helical" evidence="1">
    <location>
        <begin position="61"/>
        <end position="85"/>
    </location>
</feature>